<feature type="chain" id="PRO_5027087962" evidence="1">
    <location>
        <begin position="20"/>
        <end position="136"/>
    </location>
</feature>
<dbReference type="Proteomes" id="UP000501379">
    <property type="component" value="Chromosome"/>
</dbReference>
<evidence type="ECO:0000313" key="3">
    <source>
        <dbReference type="Proteomes" id="UP000501379"/>
    </source>
</evidence>
<reference evidence="2" key="1">
    <citation type="submission" date="2020-07" db="EMBL/GenBank/DDBJ databases">
        <title>Nitrate ammonifying Pseudomonas campi sp. nov. isolated from German agricultural grassland.</title>
        <authorList>
            <person name="Timsy T."/>
            <person name="Ulrich A."/>
            <person name="Spanner T."/>
            <person name="Foesel B."/>
            <person name="Kolb S."/>
            <person name="Horn M.A."/>
            <person name="Behrendt U."/>
        </authorList>
    </citation>
    <scope>NUCLEOTIDE SEQUENCE</scope>
    <source>
        <strain evidence="2">S1-A32-2</strain>
    </source>
</reference>
<keyword evidence="3" id="KW-1185">Reference proteome</keyword>
<accession>A0A6M8FP26</accession>
<dbReference type="EMBL" id="CP053697">
    <property type="protein sequence ID" value="QKE62488.1"/>
    <property type="molecule type" value="Genomic_DNA"/>
</dbReference>
<keyword evidence="1" id="KW-0732">Signal</keyword>
<organism evidence="2 3">
    <name type="scientific">Aquipseudomonas campi</name>
    <dbReference type="NCBI Taxonomy" id="2731681"/>
    <lineage>
        <taxon>Bacteria</taxon>
        <taxon>Pseudomonadati</taxon>
        <taxon>Pseudomonadota</taxon>
        <taxon>Gammaproteobacteria</taxon>
        <taxon>Pseudomonadales</taxon>
        <taxon>Pseudomonadaceae</taxon>
        <taxon>Aquipseudomonas</taxon>
    </lineage>
</organism>
<gene>
    <name evidence="2" type="ORF">HNE05_03640</name>
</gene>
<evidence type="ECO:0000313" key="2">
    <source>
        <dbReference type="EMBL" id="QKE62488.1"/>
    </source>
</evidence>
<dbReference type="KEGG" id="pcam:HNE05_03640"/>
<sequence length="136" mass="15058">MRTVLLLISTLLISVTANSAELSKSEALDLAELFILENGFTDASAKEVKSILESKGITWTDESQKKLIHHVFTVHPKAIGIKPWYPWAGEGWSVAFLRTKTDPSTEYNCRVVTINANGSNIQIMHKNGHCKTFSGL</sequence>
<name>A0A6M8FP26_9GAMM</name>
<proteinExistence type="predicted"/>
<feature type="signal peptide" evidence="1">
    <location>
        <begin position="1"/>
        <end position="19"/>
    </location>
</feature>
<dbReference type="AlphaFoldDB" id="A0A6M8FP26"/>
<protein>
    <submittedName>
        <fullName evidence="2">Uncharacterized protein</fullName>
    </submittedName>
</protein>
<evidence type="ECO:0000256" key="1">
    <source>
        <dbReference type="SAM" id="SignalP"/>
    </source>
</evidence>
<dbReference type="RefSeq" id="WP_173204331.1">
    <property type="nucleotide sequence ID" value="NZ_CP053697.2"/>
</dbReference>